<dbReference type="InterPro" id="IPR036430">
    <property type="entry name" value="RNase_T2-like_sf"/>
</dbReference>
<dbReference type="PANTHER" id="PTHR23327">
    <property type="entry name" value="RING FINGER PROTEIN 127"/>
    <property type="match status" value="1"/>
</dbReference>
<evidence type="ECO:0008006" key="7">
    <source>
        <dbReference type="Google" id="ProtNLM"/>
    </source>
</evidence>
<evidence type="ECO:0000256" key="1">
    <source>
        <dbReference type="ARBA" id="ARBA00007469"/>
    </source>
</evidence>
<dbReference type="GO" id="GO:0061630">
    <property type="term" value="F:ubiquitin protein ligase activity"/>
    <property type="evidence" value="ECO:0007669"/>
    <property type="project" value="TreeGrafter"/>
</dbReference>
<comment type="similarity">
    <text evidence="1 4">Belongs to the RNase T2 family.</text>
</comment>
<evidence type="ECO:0000256" key="2">
    <source>
        <dbReference type="ARBA" id="ARBA00022729"/>
    </source>
</evidence>
<evidence type="ECO:0000256" key="3">
    <source>
        <dbReference type="ARBA" id="ARBA00023180"/>
    </source>
</evidence>
<keyword evidence="6" id="KW-1185">Reference proteome</keyword>
<dbReference type="InterPro" id="IPR001568">
    <property type="entry name" value="RNase_T2-like"/>
</dbReference>
<dbReference type="PANTHER" id="PTHR23327:SF42">
    <property type="entry name" value="LON PEPTIDASE N-TERMINAL DOMAIN AND RING FINGER PROTEIN C14F5.10C"/>
    <property type="match status" value="1"/>
</dbReference>
<gene>
    <name evidence="5" type="ORF">L3X38_021508</name>
</gene>
<reference evidence="5 6" key="1">
    <citation type="journal article" date="2022" name="G3 (Bethesda)">
        <title>Whole-genome sequence and methylome profiling of the almond [Prunus dulcis (Mill.) D.A. Webb] cultivar 'Nonpareil'.</title>
        <authorList>
            <person name="D'Amico-Willman K.M."/>
            <person name="Ouma W.Z."/>
            <person name="Meulia T."/>
            <person name="Sideli G.M."/>
            <person name="Gradziel T.M."/>
            <person name="Fresnedo-Ramirez J."/>
        </authorList>
    </citation>
    <scope>NUCLEOTIDE SEQUENCE [LARGE SCALE GENOMIC DNA]</scope>
    <source>
        <strain evidence="5">Clone GOH B32 T37-40</strain>
    </source>
</reference>
<dbReference type="Gene3D" id="3.90.730.10">
    <property type="entry name" value="Ribonuclease T2-like"/>
    <property type="match status" value="1"/>
</dbReference>
<evidence type="ECO:0000313" key="6">
    <source>
        <dbReference type="Proteomes" id="UP001054821"/>
    </source>
</evidence>
<dbReference type="InterPro" id="IPR046336">
    <property type="entry name" value="Lon_prtase_N_sf"/>
</dbReference>
<dbReference type="Gene3D" id="2.30.130.40">
    <property type="entry name" value="LON domain-like"/>
    <property type="match status" value="1"/>
</dbReference>
<comment type="caution">
    <text evidence="5">The sequence shown here is derived from an EMBL/GenBank/DDBJ whole genome shotgun (WGS) entry which is preliminary data.</text>
</comment>
<keyword evidence="3" id="KW-0325">Glycoprotein</keyword>
<dbReference type="GO" id="GO:0033897">
    <property type="term" value="F:ribonuclease T2 activity"/>
    <property type="evidence" value="ECO:0007669"/>
    <property type="project" value="InterPro"/>
</dbReference>
<sequence>MQVLLELLRLPAAALFHASFEEFHFNPLQNFEIIQANFTGRRSHRKAERSDDFDSCLFQSMDREFTKIVCFSFVVYLQYLLFVFASATLNDFTQKNFPEEFAERKLQNDTMTNFGVDSMPLFVMDVVLPFHKFPLRIFEPRYRLMVRRIMEGNRRMGREIACFVNLEEYWLNPTSKDSIETRKIWKYQWKDHGKFCDLLAEDYFNLAFKFYEDVNVTKLLEDAGISVGMDFDPNLIIQVIRKKTKSFANIKCYNGMLWEVQICFEKDGMFRDCNMRPQDMFQNCKRKINTYEKISLPMPPTIKAQKCDCGDEDDGGKTATMGLNLSHTTRPSIVLRVIP</sequence>
<accession>A0AAD4VWY5</accession>
<dbReference type="InterPro" id="IPR015947">
    <property type="entry name" value="PUA-like_sf"/>
</dbReference>
<dbReference type="SUPFAM" id="SSF88697">
    <property type="entry name" value="PUA domain-like"/>
    <property type="match status" value="1"/>
</dbReference>
<evidence type="ECO:0000256" key="4">
    <source>
        <dbReference type="RuleBase" id="RU004328"/>
    </source>
</evidence>
<organism evidence="5 6">
    <name type="scientific">Prunus dulcis</name>
    <name type="common">Almond</name>
    <name type="synonym">Amygdalus dulcis</name>
    <dbReference type="NCBI Taxonomy" id="3755"/>
    <lineage>
        <taxon>Eukaryota</taxon>
        <taxon>Viridiplantae</taxon>
        <taxon>Streptophyta</taxon>
        <taxon>Embryophyta</taxon>
        <taxon>Tracheophyta</taxon>
        <taxon>Spermatophyta</taxon>
        <taxon>Magnoliopsida</taxon>
        <taxon>eudicotyledons</taxon>
        <taxon>Gunneridae</taxon>
        <taxon>Pentapetalae</taxon>
        <taxon>rosids</taxon>
        <taxon>fabids</taxon>
        <taxon>Rosales</taxon>
        <taxon>Rosaceae</taxon>
        <taxon>Amygdaloideae</taxon>
        <taxon>Amygdaleae</taxon>
        <taxon>Prunus</taxon>
    </lineage>
</organism>
<name>A0AAD4VWY5_PRUDU</name>
<proteinExistence type="inferred from homology"/>
<dbReference type="Proteomes" id="UP001054821">
    <property type="component" value="Chromosome 4"/>
</dbReference>
<evidence type="ECO:0000313" key="5">
    <source>
        <dbReference type="EMBL" id="KAI5331382.1"/>
    </source>
</evidence>
<dbReference type="EMBL" id="JAJFAZ020000004">
    <property type="protein sequence ID" value="KAI5331382.1"/>
    <property type="molecule type" value="Genomic_DNA"/>
</dbReference>
<keyword evidence="2" id="KW-0732">Signal</keyword>
<protein>
    <recommendedName>
        <fullName evidence="7">Lon N-terminal domain-containing protein</fullName>
    </recommendedName>
</protein>
<dbReference type="SUPFAM" id="SSF55895">
    <property type="entry name" value="Ribonuclease Rh-like"/>
    <property type="match status" value="1"/>
</dbReference>
<dbReference type="Pfam" id="PF00445">
    <property type="entry name" value="Ribonuclease_T2"/>
    <property type="match status" value="1"/>
</dbReference>
<dbReference type="GO" id="GO:0003723">
    <property type="term" value="F:RNA binding"/>
    <property type="evidence" value="ECO:0007669"/>
    <property type="project" value="InterPro"/>
</dbReference>
<dbReference type="AlphaFoldDB" id="A0AAD4VWY5"/>